<feature type="domain" description="ABC transporter" evidence="4">
    <location>
        <begin position="1"/>
        <end position="225"/>
    </location>
</feature>
<dbReference type="PANTHER" id="PTHR42794:SF2">
    <property type="entry name" value="ABC TRANSPORTER ATP-BINDING PROTEIN"/>
    <property type="match status" value="1"/>
</dbReference>
<dbReference type="Gene3D" id="3.40.50.300">
    <property type="entry name" value="P-loop containing nucleotide triphosphate hydrolases"/>
    <property type="match status" value="1"/>
</dbReference>
<dbReference type="PANTHER" id="PTHR42794">
    <property type="entry name" value="HEMIN IMPORT ATP-BINDING PROTEIN HMUV"/>
    <property type="match status" value="1"/>
</dbReference>
<dbReference type="InterPro" id="IPR027417">
    <property type="entry name" value="P-loop_NTPase"/>
</dbReference>
<dbReference type="GO" id="GO:0016887">
    <property type="term" value="F:ATP hydrolysis activity"/>
    <property type="evidence" value="ECO:0007669"/>
    <property type="project" value="InterPro"/>
</dbReference>
<evidence type="ECO:0000256" key="2">
    <source>
        <dbReference type="ARBA" id="ARBA00022741"/>
    </source>
</evidence>
<dbReference type="STRING" id="156976.AK829_06700"/>
<dbReference type="Proteomes" id="UP000060016">
    <property type="component" value="Chromosome"/>
</dbReference>
<dbReference type="SUPFAM" id="SSF52540">
    <property type="entry name" value="P-loop containing nucleoside triphosphate hydrolases"/>
    <property type="match status" value="1"/>
</dbReference>
<keyword evidence="1" id="KW-0813">Transport</keyword>
<evidence type="ECO:0000313" key="5">
    <source>
        <dbReference type="EMBL" id="AKV59895.1"/>
    </source>
</evidence>
<evidence type="ECO:0000256" key="1">
    <source>
        <dbReference type="ARBA" id="ARBA00022448"/>
    </source>
</evidence>
<dbReference type="InterPro" id="IPR003439">
    <property type="entry name" value="ABC_transporter-like_ATP-bd"/>
</dbReference>
<dbReference type="Pfam" id="PF00005">
    <property type="entry name" value="ABC_tran"/>
    <property type="match status" value="1"/>
</dbReference>
<dbReference type="CDD" id="cd03214">
    <property type="entry name" value="ABC_Iron-Siderophores_B12_Hemin"/>
    <property type="match status" value="1"/>
</dbReference>
<dbReference type="AlphaFoldDB" id="A0A0K1REN6"/>
<dbReference type="PROSITE" id="PS50893">
    <property type="entry name" value="ABC_TRANSPORTER_2"/>
    <property type="match status" value="1"/>
</dbReference>
<dbReference type="GO" id="GO:0005524">
    <property type="term" value="F:ATP binding"/>
    <property type="evidence" value="ECO:0007669"/>
    <property type="project" value="UniProtKB-KW"/>
</dbReference>
<evidence type="ECO:0000259" key="4">
    <source>
        <dbReference type="PROSITE" id="PS50893"/>
    </source>
</evidence>
<evidence type="ECO:0000313" key="6">
    <source>
        <dbReference type="Proteomes" id="UP000060016"/>
    </source>
</evidence>
<protein>
    <recommendedName>
        <fullName evidence="4">ABC transporter domain-containing protein</fullName>
    </recommendedName>
</protein>
<dbReference type="InterPro" id="IPR003593">
    <property type="entry name" value="AAA+_ATPase"/>
</dbReference>
<dbReference type="PATRIC" id="fig|156976.3.peg.1336"/>
<keyword evidence="6" id="KW-1185">Reference proteome</keyword>
<accession>A0A0K1REN6</accession>
<sequence>MQSFRLDVETSIPTPGIIGIVGPNGSGKSTLLRAMAGVSDAKGSILYDGTPLTSMSRAERVHTVAYVAQSHGTLPDLTVQQLVEMGQSAAYGLFGRGSGGDEAIVEEALIHSDLVGLKDRSLRALSGGQVQRAMTARALAQNAKFLLLDEPTNHLDLHHQYRLMNMLDHVGRNHGTTMVLALHDLVLAARFCDTVLVMEHGHVAGLGDPSETLTPELLRETFGVDAWLRKADGEHSLIVHGPVINR</sequence>
<dbReference type="KEGG" id="crie:AK829_06700"/>
<keyword evidence="3" id="KW-0067">ATP-binding</keyword>
<evidence type="ECO:0000256" key="3">
    <source>
        <dbReference type="ARBA" id="ARBA00022840"/>
    </source>
</evidence>
<proteinExistence type="predicted"/>
<dbReference type="SMART" id="SM00382">
    <property type="entry name" value="AAA"/>
    <property type="match status" value="1"/>
</dbReference>
<gene>
    <name evidence="5" type="ORF">AK829_06700</name>
</gene>
<name>A0A0K1REN6_9CORY</name>
<dbReference type="EMBL" id="CP012342">
    <property type="protein sequence ID" value="AKV59895.1"/>
    <property type="molecule type" value="Genomic_DNA"/>
</dbReference>
<reference evidence="5 6" key="1">
    <citation type="submission" date="2015-08" db="EMBL/GenBank/DDBJ databases">
        <authorList>
            <person name="Babu N.S."/>
            <person name="Beckwith C.J."/>
            <person name="Beseler K.G."/>
            <person name="Brison A."/>
            <person name="Carone J.V."/>
            <person name="Caskin T.P."/>
            <person name="Diamond M."/>
            <person name="Durham M.E."/>
            <person name="Foxe J.M."/>
            <person name="Go M."/>
            <person name="Henderson B.A."/>
            <person name="Jones I.B."/>
            <person name="McGettigan J.A."/>
            <person name="Micheletti S.J."/>
            <person name="Nasrallah M.E."/>
            <person name="Ortiz D."/>
            <person name="Piller C.R."/>
            <person name="Privatt S.R."/>
            <person name="Schneider S.L."/>
            <person name="Sharp S."/>
            <person name="Smith T.C."/>
            <person name="Stanton J.D."/>
            <person name="Ullery H.E."/>
            <person name="Wilson R.J."/>
            <person name="Serrano M.G."/>
            <person name="Buck G."/>
            <person name="Lee V."/>
            <person name="Wang Y."/>
            <person name="Carvalho R."/>
            <person name="Voegtly L."/>
            <person name="Shi R."/>
            <person name="Duckworth R."/>
            <person name="Johnson A."/>
            <person name="Loviza R."/>
            <person name="Walstead R."/>
            <person name="Shah Z."/>
            <person name="Kiflezghi M."/>
            <person name="Wade K."/>
            <person name="Ball S.L."/>
            <person name="Bradley K.W."/>
            <person name="Asai D.J."/>
            <person name="Bowman C.A."/>
            <person name="Russell D.A."/>
            <person name="Pope W.H."/>
            <person name="Jacobs-Sera D."/>
            <person name="Hendrix R.W."/>
            <person name="Hatfull G.F."/>
        </authorList>
    </citation>
    <scope>NUCLEOTIDE SEQUENCE [LARGE SCALE GENOMIC DNA]</scope>
    <source>
        <strain evidence="5 6">PUDD_83A45</strain>
    </source>
</reference>
<organism evidence="5 6">
    <name type="scientific">Corynebacterium riegelii</name>
    <dbReference type="NCBI Taxonomy" id="156976"/>
    <lineage>
        <taxon>Bacteria</taxon>
        <taxon>Bacillati</taxon>
        <taxon>Actinomycetota</taxon>
        <taxon>Actinomycetes</taxon>
        <taxon>Mycobacteriales</taxon>
        <taxon>Corynebacteriaceae</taxon>
        <taxon>Corynebacterium</taxon>
    </lineage>
</organism>
<dbReference type="FunFam" id="3.40.50.300:FF:000134">
    <property type="entry name" value="Iron-enterobactin ABC transporter ATP-binding protein"/>
    <property type="match status" value="1"/>
</dbReference>
<keyword evidence="2" id="KW-0547">Nucleotide-binding</keyword>